<dbReference type="InterPro" id="IPR020615">
    <property type="entry name" value="Thiolase_acyl_enz_int_AS"/>
</dbReference>
<evidence type="ECO:0000313" key="11">
    <source>
        <dbReference type="Proteomes" id="UP000052232"/>
    </source>
</evidence>
<dbReference type="GO" id="GO:0042619">
    <property type="term" value="P:poly-hydroxybutyrate biosynthetic process"/>
    <property type="evidence" value="ECO:0007669"/>
    <property type="project" value="UniProtKB-KW"/>
</dbReference>
<dbReference type="RefSeq" id="WP_066606388.1">
    <property type="nucleotide sequence ID" value="NZ_KQ130435.1"/>
</dbReference>
<evidence type="ECO:0000256" key="1">
    <source>
        <dbReference type="ARBA" id="ARBA00010982"/>
    </source>
</evidence>
<feature type="active site" description="Proton acceptor" evidence="6">
    <location>
        <position position="378"/>
    </location>
</feature>
<organism evidence="10 11">
    <name type="scientific">Sphingobium cupriresistens LL01</name>
    <dbReference type="NCBI Taxonomy" id="1420583"/>
    <lineage>
        <taxon>Bacteria</taxon>
        <taxon>Pseudomonadati</taxon>
        <taxon>Pseudomonadota</taxon>
        <taxon>Alphaproteobacteria</taxon>
        <taxon>Sphingomonadales</taxon>
        <taxon>Sphingomonadaceae</taxon>
        <taxon>Sphingobium</taxon>
    </lineage>
</organism>
<sequence length="393" mass="40403">MTSVYILAGVRTAIGDFGGSLKDYPPAKLGAAVIAEAIARSGIAADQIGHVVMGNVIPSEPKDAYLARVAAVDAGIPIEVPALTLNRLCGSGVQAIISAAQMLALDECDFAVAGGAESMTRSPHHVAAARFGQKMGDIKMVDALIAVLSDPFEGIHMGVTAENVAADHDISRADQDRLAVESHQRAARAQKEGRFSSQILPIAVKDRKGTRLFDTDEHVRADASVEQLAGLKPAFKKDGSVTAGNASGINDGAAALVLASQAAVDAANLKPLARIVSWGHAGVQPDRMGIGPVKAVPIALARAGLALEQMDVIESNEAFAAQACAVAKVLGFDAEKVNPNGSGVALGHPVGATGAILTVKAIYELERIGGRYGLITMCIGGGQGIAMVIERMG</sequence>
<dbReference type="Pfam" id="PF02803">
    <property type="entry name" value="Thiolase_C"/>
    <property type="match status" value="1"/>
</dbReference>
<evidence type="ECO:0000256" key="7">
    <source>
        <dbReference type="RuleBase" id="RU003557"/>
    </source>
</evidence>
<evidence type="ECO:0000256" key="5">
    <source>
        <dbReference type="ARBA" id="ARBA00037924"/>
    </source>
</evidence>
<gene>
    <name evidence="10" type="ORF">V473_16255</name>
</gene>
<dbReference type="InterPro" id="IPR020616">
    <property type="entry name" value="Thiolase_N"/>
</dbReference>
<dbReference type="SUPFAM" id="SSF53901">
    <property type="entry name" value="Thiolase-like"/>
    <property type="match status" value="2"/>
</dbReference>
<dbReference type="PANTHER" id="PTHR18919:SF107">
    <property type="entry name" value="ACETYL-COA ACETYLTRANSFERASE, CYTOSOLIC"/>
    <property type="match status" value="1"/>
</dbReference>
<dbReference type="PIRSF" id="PIRSF000429">
    <property type="entry name" value="Ac-CoA_Ac_transf"/>
    <property type="match status" value="1"/>
</dbReference>
<dbReference type="PANTHER" id="PTHR18919">
    <property type="entry name" value="ACETYL-COA C-ACYLTRANSFERASE"/>
    <property type="match status" value="1"/>
</dbReference>
<dbReference type="FunFam" id="3.40.47.10:FF:000010">
    <property type="entry name" value="Acetyl-CoA acetyltransferase (Thiolase)"/>
    <property type="match status" value="1"/>
</dbReference>
<comment type="similarity">
    <text evidence="1 7">Belongs to the thiolase-like superfamily. Thiolase family.</text>
</comment>
<protein>
    <submittedName>
        <fullName evidence="10">3-ketoacyl-CoA thiolase</fullName>
    </submittedName>
</protein>
<dbReference type="AlphaFoldDB" id="A0A0J7XQ47"/>
<dbReference type="InterPro" id="IPR016039">
    <property type="entry name" value="Thiolase-like"/>
</dbReference>
<keyword evidence="4 7" id="KW-0012">Acyltransferase</keyword>
<dbReference type="GO" id="GO:0003985">
    <property type="term" value="F:acetyl-CoA C-acetyltransferase activity"/>
    <property type="evidence" value="ECO:0007669"/>
    <property type="project" value="TreeGrafter"/>
</dbReference>
<evidence type="ECO:0000259" key="9">
    <source>
        <dbReference type="Pfam" id="PF02803"/>
    </source>
</evidence>
<dbReference type="PROSITE" id="PS00099">
    <property type="entry name" value="THIOLASE_3"/>
    <property type="match status" value="1"/>
</dbReference>
<feature type="domain" description="Thiolase N-terminal" evidence="8">
    <location>
        <begin position="4"/>
        <end position="261"/>
    </location>
</feature>
<dbReference type="PATRIC" id="fig|1420583.3.peg.3053"/>
<dbReference type="CDD" id="cd00751">
    <property type="entry name" value="thiolase"/>
    <property type="match status" value="1"/>
</dbReference>
<keyword evidence="3" id="KW-0583">PHB biosynthesis</keyword>
<dbReference type="NCBIfam" id="NF006552">
    <property type="entry name" value="PRK09051.1"/>
    <property type="match status" value="1"/>
</dbReference>
<feature type="domain" description="Thiolase C-terminal" evidence="9">
    <location>
        <begin position="269"/>
        <end position="391"/>
    </location>
</feature>
<feature type="active site" description="Acyl-thioester intermediate" evidence="6">
    <location>
        <position position="89"/>
    </location>
</feature>
<keyword evidence="11" id="KW-1185">Reference proteome</keyword>
<evidence type="ECO:0000256" key="4">
    <source>
        <dbReference type="ARBA" id="ARBA00023315"/>
    </source>
</evidence>
<evidence type="ECO:0000313" key="10">
    <source>
        <dbReference type="EMBL" id="KMS53769.1"/>
    </source>
</evidence>
<dbReference type="Gene3D" id="3.40.47.10">
    <property type="match status" value="2"/>
</dbReference>
<dbReference type="Pfam" id="PF00108">
    <property type="entry name" value="Thiolase_N"/>
    <property type="match status" value="1"/>
</dbReference>
<dbReference type="NCBIfam" id="TIGR01930">
    <property type="entry name" value="AcCoA-C-Actrans"/>
    <property type="match status" value="1"/>
</dbReference>
<comment type="caution">
    <text evidence="10">The sequence shown here is derived from an EMBL/GenBank/DDBJ whole genome shotgun (WGS) entry which is preliminary data.</text>
</comment>
<evidence type="ECO:0000256" key="2">
    <source>
        <dbReference type="ARBA" id="ARBA00022679"/>
    </source>
</evidence>
<evidence type="ECO:0000256" key="3">
    <source>
        <dbReference type="ARBA" id="ARBA00022752"/>
    </source>
</evidence>
<feature type="active site" description="Proton acceptor" evidence="6">
    <location>
        <position position="348"/>
    </location>
</feature>
<dbReference type="PROSITE" id="PS00098">
    <property type="entry name" value="THIOLASE_1"/>
    <property type="match status" value="1"/>
</dbReference>
<name>A0A0J7XQ47_9SPHN</name>
<dbReference type="InterPro" id="IPR002155">
    <property type="entry name" value="Thiolase"/>
</dbReference>
<reference evidence="10 11" key="1">
    <citation type="journal article" date="2015" name="G3 (Bethesda)">
        <title>Insights into Ongoing Evolution of the Hexachlorocyclohexane Catabolic Pathway from Comparative Genomics of Ten Sphingomonadaceae Strains.</title>
        <authorList>
            <person name="Pearce S.L."/>
            <person name="Oakeshott J.G."/>
            <person name="Pandey G."/>
        </authorList>
    </citation>
    <scope>NUCLEOTIDE SEQUENCE [LARGE SCALE GENOMIC DNA]</scope>
    <source>
        <strain evidence="10 11">LL01</strain>
    </source>
</reference>
<dbReference type="Proteomes" id="UP000052232">
    <property type="component" value="Unassembled WGS sequence"/>
</dbReference>
<dbReference type="EMBL" id="JACT01000004">
    <property type="protein sequence ID" value="KMS53769.1"/>
    <property type="molecule type" value="Genomic_DNA"/>
</dbReference>
<dbReference type="InterPro" id="IPR020610">
    <property type="entry name" value="Thiolase_AS"/>
</dbReference>
<dbReference type="GO" id="GO:0006635">
    <property type="term" value="P:fatty acid beta-oxidation"/>
    <property type="evidence" value="ECO:0007669"/>
    <property type="project" value="TreeGrafter"/>
</dbReference>
<evidence type="ECO:0000259" key="8">
    <source>
        <dbReference type="Pfam" id="PF00108"/>
    </source>
</evidence>
<evidence type="ECO:0000256" key="6">
    <source>
        <dbReference type="PIRSR" id="PIRSR000429-1"/>
    </source>
</evidence>
<keyword evidence="2 7" id="KW-0808">Transferase</keyword>
<proteinExistence type="inferred from homology"/>
<comment type="pathway">
    <text evidence="5">Metabolic intermediate biosynthesis; (R)-mevalonate biosynthesis; (R)-mevalonate from acetyl-CoA: step 1/3.</text>
</comment>
<accession>A0A0J7XQ47</accession>
<dbReference type="InterPro" id="IPR020617">
    <property type="entry name" value="Thiolase_C"/>
</dbReference>
<dbReference type="STRING" id="1420583.V473_16255"/>